<dbReference type="InterPro" id="IPR050238">
    <property type="entry name" value="DNA_Rep/Repair_Clamp_Loader"/>
</dbReference>
<dbReference type="EMBL" id="JACICE010000002">
    <property type="protein sequence ID" value="MBB3776022.1"/>
    <property type="molecule type" value="Genomic_DNA"/>
</dbReference>
<evidence type="ECO:0000313" key="1">
    <source>
        <dbReference type="EMBL" id="MBB3776022.1"/>
    </source>
</evidence>
<dbReference type="Pfam" id="PF13177">
    <property type="entry name" value="DNA_pol3_delta2"/>
    <property type="match status" value="1"/>
</dbReference>
<accession>A0A6I4UJ29</accession>
<organism evidence="2 3">
    <name type="scientific">Erythrobacter ramosus</name>
    <dbReference type="NCBI Taxonomy" id="35811"/>
    <lineage>
        <taxon>Bacteria</taxon>
        <taxon>Pseudomonadati</taxon>
        <taxon>Pseudomonadota</taxon>
        <taxon>Alphaproteobacteria</taxon>
        <taxon>Sphingomonadales</taxon>
        <taxon>Erythrobacteraceae</taxon>
        <taxon>Erythrobacter/Porphyrobacter group</taxon>
        <taxon>Erythrobacter</taxon>
    </lineage>
</organism>
<comment type="caution">
    <text evidence="2">The sequence shown here is derived from an EMBL/GenBank/DDBJ whole genome shotgun (WGS) entry which is preliminary data.</text>
</comment>
<keyword evidence="4" id="KW-1185">Reference proteome</keyword>
<dbReference type="PANTHER" id="PTHR11669">
    <property type="entry name" value="REPLICATION FACTOR C / DNA POLYMERASE III GAMMA-TAU SUBUNIT"/>
    <property type="match status" value="1"/>
</dbReference>
<dbReference type="InterPro" id="IPR027417">
    <property type="entry name" value="P-loop_NTPase"/>
</dbReference>
<evidence type="ECO:0000313" key="3">
    <source>
        <dbReference type="Proteomes" id="UP000430021"/>
    </source>
</evidence>
<dbReference type="GO" id="GO:0006261">
    <property type="term" value="P:DNA-templated DNA replication"/>
    <property type="evidence" value="ECO:0007669"/>
    <property type="project" value="TreeGrafter"/>
</dbReference>
<reference evidence="1 4" key="2">
    <citation type="submission" date="2020-08" db="EMBL/GenBank/DDBJ databases">
        <title>Genomic Encyclopedia of Type Strains, Phase IV (KMG-IV): sequencing the most valuable type-strain genomes for metagenomic binning, comparative biology and taxonomic classification.</title>
        <authorList>
            <person name="Goeker M."/>
        </authorList>
    </citation>
    <scope>NUCLEOTIDE SEQUENCE [LARGE SCALE GENOMIC DNA]</scope>
    <source>
        <strain evidence="1 4">DSM 8510</strain>
    </source>
</reference>
<dbReference type="Gene3D" id="3.40.50.300">
    <property type="entry name" value="P-loop containing nucleotide triphosphate hydrolases"/>
    <property type="match status" value="1"/>
</dbReference>
<proteinExistence type="predicted"/>
<keyword evidence="1" id="KW-0808">Transferase</keyword>
<keyword evidence="1" id="KW-0548">Nucleotidyltransferase</keyword>
<gene>
    <name evidence="1" type="ORF">FHS52_001991</name>
    <name evidence="2" type="ORF">GRI59_09760</name>
</gene>
<name>A0A6I4UJ29_9SPHN</name>
<dbReference type="AlphaFoldDB" id="A0A6I4UJ29"/>
<dbReference type="RefSeq" id="WP_160760985.1">
    <property type="nucleotide sequence ID" value="NZ_BAAADZ010000010.1"/>
</dbReference>
<dbReference type="EMBL" id="WTYB01000002">
    <property type="protein sequence ID" value="MXP38890.1"/>
    <property type="molecule type" value="Genomic_DNA"/>
</dbReference>
<dbReference type="OrthoDB" id="9811073at2"/>
<reference evidence="2 3" key="1">
    <citation type="submission" date="2019-12" db="EMBL/GenBank/DDBJ databases">
        <title>Genomic-based taxomic classification of the family Erythrobacteraceae.</title>
        <authorList>
            <person name="Xu L."/>
        </authorList>
    </citation>
    <scope>NUCLEOTIDE SEQUENCE [LARGE SCALE GENOMIC DNA]</scope>
    <source>
        <strain evidence="2 3">JCM 10282</strain>
    </source>
</reference>
<dbReference type="SUPFAM" id="SSF52540">
    <property type="entry name" value="P-loop containing nucleoside triphosphate hydrolases"/>
    <property type="match status" value="1"/>
</dbReference>
<protein>
    <submittedName>
        <fullName evidence="2">DNA polymerase III subunit delta</fullName>
    </submittedName>
    <submittedName>
        <fullName evidence="1">DNA polymerase-3 subunit delta</fullName>
        <ecNumber evidence="1">2.7.7.7</ecNumber>
    </submittedName>
</protein>
<sequence>MTDWPNHAEAWRQWRDALTGERMHHGWLLAGKAGLGKRDFAMAAARELVAETGVPQPQGEHPDIIALTYGPKDDKGEKAQAEGKPFDLARSIRIKQIRGMQRRLITRPTLGSRRAIIIDPADDMEKSAANALLKSLEEPPVGTFFLLVTHRPARLLPTIRSRCRTLRFPALTDSQLATLLADGGLPPDPQAIAAAEGSFGAALRFAEQNLAPVAKVITALLAQGDNGITGRGELARLIGPRADRERVQAVLDLAQSLVARAARASDNPQARARLINAHTALVSLAAEAPTANFDSGMLPFEIGSLLVAAAPASEPAHG</sequence>
<evidence type="ECO:0000313" key="4">
    <source>
        <dbReference type="Proteomes" id="UP000548685"/>
    </source>
</evidence>
<evidence type="ECO:0000313" key="2">
    <source>
        <dbReference type="EMBL" id="MXP38890.1"/>
    </source>
</evidence>
<dbReference type="EC" id="2.7.7.7" evidence="1"/>
<dbReference type="Proteomes" id="UP000548685">
    <property type="component" value="Unassembled WGS sequence"/>
</dbReference>
<dbReference type="PANTHER" id="PTHR11669:SF8">
    <property type="entry name" value="DNA POLYMERASE III SUBUNIT DELTA"/>
    <property type="match status" value="1"/>
</dbReference>
<dbReference type="GO" id="GO:0003887">
    <property type="term" value="F:DNA-directed DNA polymerase activity"/>
    <property type="evidence" value="ECO:0007669"/>
    <property type="project" value="UniProtKB-EC"/>
</dbReference>
<dbReference type="Proteomes" id="UP000430021">
    <property type="component" value="Unassembled WGS sequence"/>
</dbReference>